<evidence type="ECO:0000313" key="2">
    <source>
        <dbReference type="Proteomes" id="UP000006562"/>
    </source>
</evidence>
<dbReference type="EMBL" id="FN597644">
    <property type="protein sequence ID" value="CBI41556.1"/>
    <property type="molecule type" value="Genomic_DNA"/>
</dbReference>
<gene>
    <name evidence="1" type="ordered locus">BAMF_0430</name>
</gene>
<sequence>MRSSPQLRSSVEGRKKHLIHLLINNGIYKKSERHLYELSLGELESEYQICKEGADSCRNVK</sequence>
<reference evidence="2" key="2">
    <citation type="journal article" date="2011" name="J. Biotechnol.">
        <title>Genome sequence of B. amyloliquefaciens type strain DSM7(T) reveals differences to plant-associated B. amyloliquefaciens FZB42.</title>
        <authorList>
            <person name="Ruckert C."/>
            <person name="Blom J."/>
            <person name="Chen X."/>
            <person name="Reva O."/>
            <person name="Borriss R."/>
        </authorList>
    </citation>
    <scope>NUCLEOTIDE SEQUENCE [LARGE SCALE GENOMIC DNA]</scope>
    <source>
        <strain evidence="2">DSM 7</strain>
    </source>
</reference>
<dbReference type="KEGG" id="bao:BAMF_0430"/>
<dbReference type="AlphaFoldDB" id="A0A9P1NG43"/>
<reference evidence="1 2" key="1">
    <citation type="journal article" date="2011" name="Int. J. Syst. Evol. Microbiol.">
        <title>Relationship of Bacillus amyloliquefaciens clades associated with strains DSM 7T and FZB42T: a proposal for Bacillus amyloliquefaciens subsp. amyloliquefaciens subsp. nov. and Bacillus amyloliquefaciens subsp. plantarum subsp. nov. based on complete genome sequence comparisons.</title>
        <authorList>
            <person name="Borriss R."/>
            <person name="Chen X.H."/>
            <person name="Rueckert C."/>
            <person name="Blom J."/>
            <person name="Becker A."/>
            <person name="Baumgarth B."/>
            <person name="Fan B."/>
            <person name="Pukall R."/>
            <person name="Schumann P."/>
            <person name="Sproer C."/>
            <person name="Junge H."/>
            <person name="Vater J."/>
            <person name="Puhler A."/>
            <person name="Klenk H.P."/>
        </authorList>
    </citation>
    <scope>NUCLEOTIDE SEQUENCE [LARGE SCALE GENOMIC DNA]</scope>
    <source>
        <strain evidence="2">DSM 7</strain>
    </source>
</reference>
<dbReference type="Proteomes" id="UP000006562">
    <property type="component" value="Chromosome"/>
</dbReference>
<accession>A0A9P1NG43</accession>
<proteinExistence type="predicted"/>
<organism evidence="1 2">
    <name type="scientific">Bacillus amyloliquefaciens (strain ATCC 23350 / DSM 7 / BCRC 11601 / CCUG 28519 / NBRC 15535 / NRRL B-14393 / F)</name>
    <dbReference type="NCBI Taxonomy" id="692420"/>
    <lineage>
        <taxon>Bacteria</taxon>
        <taxon>Bacillati</taxon>
        <taxon>Bacillota</taxon>
        <taxon>Bacilli</taxon>
        <taxon>Bacillales</taxon>
        <taxon>Bacillaceae</taxon>
        <taxon>Bacillus</taxon>
        <taxon>Bacillus amyloliquefaciens group</taxon>
    </lineage>
</organism>
<dbReference type="Pfam" id="PF13076">
    <property type="entry name" value="Fur_reg_FbpA"/>
    <property type="match status" value="1"/>
</dbReference>
<evidence type="ECO:0008006" key="3">
    <source>
        <dbReference type="Google" id="ProtNLM"/>
    </source>
</evidence>
<evidence type="ECO:0000313" key="1">
    <source>
        <dbReference type="EMBL" id="CBI41556.1"/>
    </source>
</evidence>
<keyword evidence="2" id="KW-1185">Reference proteome</keyword>
<dbReference type="InterPro" id="IPR025072">
    <property type="entry name" value="Fur_reg_FbpA"/>
</dbReference>
<name>A0A9P1NG43_BACAS</name>
<protein>
    <recommendedName>
        <fullName evidence="3">Fur-regulated basic protein FbpA</fullName>
    </recommendedName>
</protein>